<keyword evidence="12" id="KW-1185">Reference proteome</keyword>
<feature type="transmembrane region" description="Helical" evidence="9">
    <location>
        <begin position="294"/>
        <end position="318"/>
    </location>
</feature>
<protein>
    <submittedName>
        <fullName evidence="11">Potassium/proton antiporter (CPA1 family)</fullName>
    </submittedName>
</protein>
<accession>A0A3N5BGH8</accession>
<keyword evidence="7" id="KW-0406">Ion transport</keyword>
<evidence type="ECO:0000256" key="9">
    <source>
        <dbReference type="SAM" id="Phobius"/>
    </source>
</evidence>
<gene>
    <name evidence="11" type="ORF">EDD62_1290</name>
</gene>
<dbReference type="Proteomes" id="UP000277108">
    <property type="component" value="Unassembled WGS sequence"/>
</dbReference>
<keyword evidence="4" id="KW-1003">Cell membrane</keyword>
<dbReference type="InterPro" id="IPR038770">
    <property type="entry name" value="Na+/solute_symporter_sf"/>
</dbReference>
<dbReference type="GO" id="GO:0008324">
    <property type="term" value="F:monoatomic cation transmembrane transporter activity"/>
    <property type="evidence" value="ECO:0007669"/>
    <property type="project" value="InterPro"/>
</dbReference>
<comment type="caution">
    <text evidence="11">The sequence shown here is derived from an EMBL/GenBank/DDBJ whole genome shotgun (WGS) entry which is preliminary data.</text>
</comment>
<sequence length="489" mass="53664">MIYITTDLIILFIGFLLFIAISTTTLSSKLGLPSLIVFLLVGMGLNSFFTFNNALIAQAIGTMALITILFDGGVQTSYQKVKSSLTYAGILATVGVFITTLIVAVATMFILDLSWQQGLLFGAIVGSTDAAAVFSILGNKKINLKIKNILEVESGTNDPMALFLTTMMISLILIPDATIFESVLMFIWQMVGGVIVGVLAGYAGVYLINWMKLEATGLYPILALTLTFLTYGVSSWMSVSGLLAVYIFSLVLGNQPLSYRTSIIRFGESFAWMGQMSMFILLGLLVFPSSLVSIMWGGLFIALILMFIARPISVFTTLFWTDLTTKQLTFISWAGLRGAVPIILATYALLAEVPSSELIFNVVFFVVLLSALLQGMTLLPLANWLGLNKGESISSPYHFDMVAGEVSEMDIREYIITPNSSWKNKAIQDLDFTERVNINAVVRDNQLLMPEGSLVLEKNDIVYILASKDTHQYIKSYMAKNIQQAPKNV</sequence>
<keyword evidence="3" id="KW-0050">Antiport</keyword>
<feature type="transmembrane region" description="Helical" evidence="9">
    <location>
        <begin position="6"/>
        <end position="23"/>
    </location>
</feature>
<dbReference type="Gene3D" id="1.20.1530.20">
    <property type="match status" value="1"/>
</dbReference>
<evidence type="ECO:0000313" key="12">
    <source>
        <dbReference type="Proteomes" id="UP000277108"/>
    </source>
</evidence>
<dbReference type="GO" id="GO:1902600">
    <property type="term" value="P:proton transmembrane transport"/>
    <property type="evidence" value="ECO:0007669"/>
    <property type="project" value="InterPro"/>
</dbReference>
<comment type="subcellular location">
    <subcellularLocation>
        <location evidence="1">Cell membrane</location>
        <topology evidence="1">Multi-pass membrane protein</topology>
    </subcellularLocation>
</comment>
<keyword evidence="6 9" id="KW-1133">Transmembrane helix</keyword>
<dbReference type="SUPFAM" id="SSF116726">
    <property type="entry name" value="TrkA C-terminal domain-like"/>
    <property type="match status" value="1"/>
</dbReference>
<evidence type="ECO:0000256" key="3">
    <source>
        <dbReference type="ARBA" id="ARBA00022449"/>
    </source>
</evidence>
<dbReference type="InterPro" id="IPR006153">
    <property type="entry name" value="Cation/H_exchanger_TM"/>
</dbReference>
<proteinExistence type="predicted"/>
<dbReference type="PANTHER" id="PTHR32507">
    <property type="entry name" value="NA(+)/H(+) ANTIPORTER 1"/>
    <property type="match status" value="1"/>
</dbReference>
<feature type="transmembrane region" description="Helical" evidence="9">
    <location>
        <begin position="30"/>
        <end position="49"/>
    </location>
</feature>
<evidence type="ECO:0000256" key="1">
    <source>
        <dbReference type="ARBA" id="ARBA00004651"/>
    </source>
</evidence>
<evidence type="ECO:0000256" key="4">
    <source>
        <dbReference type="ARBA" id="ARBA00022475"/>
    </source>
</evidence>
<dbReference type="Pfam" id="PF02080">
    <property type="entry name" value="TrkA_C"/>
    <property type="match status" value="1"/>
</dbReference>
<dbReference type="InterPro" id="IPR036721">
    <property type="entry name" value="RCK_C_sf"/>
</dbReference>
<dbReference type="Gene3D" id="3.30.70.1450">
    <property type="entry name" value="Regulator of K+ conductance, C-terminal domain"/>
    <property type="match status" value="1"/>
</dbReference>
<keyword evidence="5 9" id="KW-0812">Transmembrane</keyword>
<evidence type="ECO:0000256" key="6">
    <source>
        <dbReference type="ARBA" id="ARBA00022989"/>
    </source>
</evidence>
<feature type="transmembrane region" description="Helical" evidence="9">
    <location>
        <begin position="160"/>
        <end position="180"/>
    </location>
</feature>
<feature type="transmembrane region" description="Helical" evidence="9">
    <location>
        <begin position="330"/>
        <end position="350"/>
    </location>
</feature>
<dbReference type="NCBIfam" id="NF003716">
    <property type="entry name" value="PRK05326.1-3"/>
    <property type="match status" value="1"/>
</dbReference>
<evidence type="ECO:0000313" key="11">
    <source>
        <dbReference type="EMBL" id="RPF56637.1"/>
    </source>
</evidence>
<dbReference type="Pfam" id="PF00999">
    <property type="entry name" value="Na_H_Exchanger"/>
    <property type="match status" value="1"/>
</dbReference>
<feature type="transmembrane region" description="Helical" evidence="9">
    <location>
        <begin position="269"/>
        <end position="288"/>
    </location>
</feature>
<evidence type="ECO:0000256" key="5">
    <source>
        <dbReference type="ARBA" id="ARBA00022692"/>
    </source>
</evidence>
<feature type="transmembrane region" description="Helical" evidence="9">
    <location>
        <begin position="362"/>
        <end position="385"/>
    </location>
</feature>
<feature type="transmembrane region" description="Helical" evidence="9">
    <location>
        <begin position="117"/>
        <end position="139"/>
    </location>
</feature>
<dbReference type="AlphaFoldDB" id="A0A3N5BGH8"/>
<dbReference type="PROSITE" id="PS51202">
    <property type="entry name" value="RCK_C"/>
    <property type="match status" value="1"/>
</dbReference>
<evidence type="ECO:0000256" key="8">
    <source>
        <dbReference type="ARBA" id="ARBA00023136"/>
    </source>
</evidence>
<keyword evidence="2" id="KW-0813">Transport</keyword>
<organism evidence="11 12">
    <name type="scientific">Abyssicoccus albus</name>
    <dbReference type="NCBI Taxonomy" id="1817405"/>
    <lineage>
        <taxon>Bacteria</taxon>
        <taxon>Bacillati</taxon>
        <taxon>Bacillota</taxon>
        <taxon>Bacilli</taxon>
        <taxon>Bacillales</taxon>
        <taxon>Abyssicoccaceae</taxon>
    </lineage>
</organism>
<feature type="domain" description="RCK C-terminal" evidence="10">
    <location>
        <begin position="399"/>
        <end position="480"/>
    </location>
</feature>
<dbReference type="GO" id="GO:0015297">
    <property type="term" value="F:antiporter activity"/>
    <property type="evidence" value="ECO:0007669"/>
    <property type="project" value="UniProtKB-KW"/>
</dbReference>
<keyword evidence="8 9" id="KW-0472">Membrane</keyword>
<dbReference type="InterPro" id="IPR006037">
    <property type="entry name" value="RCK_C"/>
</dbReference>
<feature type="transmembrane region" description="Helical" evidence="9">
    <location>
        <begin position="186"/>
        <end position="208"/>
    </location>
</feature>
<dbReference type="NCBIfam" id="NF003715">
    <property type="entry name" value="PRK05326.1-2"/>
    <property type="match status" value="1"/>
</dbReference>
<feature type="transmembrane region" description="Helical" evidence="9">
    <location>
        <begin position="86"/>
        <end position="111"/>
    </location>
</feature>
<dbReference type="RefSeq" id="WP_123807973.1">
    <property type="nucleotide sequence ID" value="NZ_RKRK01000003.1"/>
</dbReference>
<reference evidence="11 12" key="1">
    <citation type="submission" date="2018-11" db="EMBL/GenBank/DDBJ databases">
        <title>Genomic Encyclopedia of Type Strains, Phase IV (KMG-IV): sequencing the most valuable type-strain genomes for metagenomic binning, comparative biology and taxonomic classification.</title>
        <authorList>
            <person name="Goeker M."/>
        </authorList>
    </citation>
    <scope>NUCLEOTIDE SEQUENCE [LARGE SCALE GENOMIC DNA]</scope>
    <source>
        <strain evidence="11 12">DSM 29158</strain>
    </source>
</reference>
<evidence type="ECO:0000259" key="10">
    <source>
        <dbReference type="PROSITE" id="PS51202"/>
    </source>
</evidence>
<dbReference type="EMBL" id="RKRK01000003">
    <property type="protein sequence ID" value="RPF56637.1"/>
    <property type="molecule type" value="Genomic_DNA"/>
</dbReference>
<dbReference type="GO" id="GO:0005886">
    <property type="term" value="C:plasma membrane"/>
    <property type="evidence" value="ECO:0007669"/>
    <property type="project" value="UniProtKB-SubCell"/>
</dbReference>
<dbReference type="GO" id="GO:0006813">
    <property type="term" value="P:potassium ion transport"/>
    <property type="evidence" value="ECO:0007669"/>
    <property type="project" value="InterPro"/>
</dbReference>
<dbReference type="PANTHER" id="PTHR32507:SF7">
    <property type="entry name" value="K(+)_H(+) ANTIPORTER NHAP2"/>
    <property type="match status" value="1"/>
</dbReference>
<evidence type="ECO:0000256" key="7">
    <source>
        <dbReference type="ARBA" id="ARBA00023065"/>
    </source>
</evidence>
<evidence type="ECO:0000256" key="2">
    <source>
        <dbReference type="ARBA" id="ARBA00022448"/>
    </source>
</evidence>
<dbReference type="OrthoDB" id="9810759at2"/>
<name>A0A3N5BGH8_9BACL</name>
<feature type="transmembrane region" description="Helical" evidence="9">
    <location>
        <begin position="239"/>
        <end position="257"/>
    </location>
</feature>